<dbReference type="InterPro" id="IPR051555">
    <property type="entry name" value="FDH_Electron_Transfer_Unit"/>
</dbReference>
<proteinExistence type="predicted"/>
<dbReference type="PROSITE" id="PS51318">
    <property type="entry name" value="TAT"/>
    <property type="match status" value="1"/>
</dbReference>
<dbReference type="EMBL" id="UGXK01000001">
    <property type="protein sequence ID" value="SUG72123.1"/>
    <property type="molecule type" value="Genomic_DNA"/>
</dbReference>
<evidence type="ECO:0000256" key="1">
    <source>
        <dbReference type="ARBA" id="ARBA00001966"/>
    </source>
</evidence>
<dbReference type="SUPFAM" id="SSF54862">
    <property type="entry name" value="4Fe-4S ferredoxins"/>
    <property type="match status" value="1"/>
</dbReference>
<keyword evidence="3" id="KW-0004">4Fe-4S</keyword>
<keyword evidence="5 9" id="KW-0732">Signal</keyword>
<dbReference type="InterPro" id="IPR019546">
    <property type="entry name" value="TAT_signal_bac_arc"/>
</dbReference>
<dbReference type="InterPro" id="IPR017896">
    <property type="entry name" value="4Fe4S_Fe-S-bd"/>
</dbReference>
<evidence type="ECO:0000313" key="12">
    <source>
        <dbReference type="Proteomes" id="UP000255534"/>
    </source>
</evidence>
<evidence type="ECO:0000259" key="10">
    <source>
        <dbReference type="PROSITE" id="PS51379"/>
    </source>
</evidence>
<feature type="domain" description="4Fe-4S ferredoxin-type" evidence="10">
    <location>
        <begin position="103"/>
        <end position="134"/>
    </location>
</feature>
<protein>
    <submittedName>
        <fullName evidence="11">Hydrogenase-2 small subunit</fullName>
    </submittedName>
</protein>
<evidence type="ECO:0000256" key="8">
    <source>
        <dbReference type="ARBA" id="ARBA00023014"/>
    </source>
</evidence>
<dbReference type="InterPro" id="IPR006311">
    <property type="entry name" value="TAT_signal"/>
</dbReference>
<evidence type="ECO:0000256" key="4">
    <source>
        <dbReference type="ARBA" id="ARBA00022723"/>
    </source>
</evidence>
<evidence type="ECO:0000256" key="3">
    <source>
        <dbReference type="ARBA" id="ARBA00022485"/>
    </source>
</evidence>
<dbReference type="PROSITE" id="PS51379">
    <property type="entry name" value="4FE4S_FER_2"/>
    <property type="match status" value="2"/>
</dbReference>
<dbReference type="AlphaFoldDB" id="A0A379UW26"/>
<evidence type="ECO:0000256" key="2">
    <source>
        <dbReference type="ARBA" id="ARBA00004196"/>
    </source>
</evidence>
<evidence type="ECO:0000256" key="9">
    <source>
        <dbReference type="SAM" id="SignalP"/>
    </source>
</evidence>
<gene>
    <name evidence="11" type="primary">hybA_2</name>
    <name evidence="11" type="ORF">NCTC5798_03317</name>
</gene>
<dbReference type="GO" id="GO:0030313">
    <property type="term" value="C:cell envelope"/>
    <property type="evidence" value="ECO:0007669"/>
    <property type="project" value="UniProtKB-SubCell"/>
</dbReference>
<dbReference type="PANTHER" id="PTHR43545">
    <property type="entry name" value="FORMATE DEHYDROGENASE, NITRATE-INDUCIBLE, IRON-SULFUR SUBUNIT"/>
    <property type="match status" value="1"/>
</dbReference>
<organism evidence="11 12">
    <name type="scientific">Salmonella enterica I</name>
    <dbReference type="NCBI Taxonomy" id="59201"/>
    <lineage>
        <taxon>Bacteria</taxon>
        <taxon>Pseudomonadati</taxon>
        <taxon>Pseudomonadota</taxon>
        <taxon>Gammaproteobacteria</taxon>
        <taxon>Enterobacterales</taxon>
        <taxon>Enterobacteriaceae</taxon>
        <taxon>Salmonella</taxon>
    </lineage>
</organism>
<dbReference type="PANTHER" id="PTHR43545:SF1">
    <property type="entry name" value="HYDROGENASE-2 OPERON PROTEIN HYBA"/>
    <property type="match status" value="1"/>
</dbReference>
<dbReference type="GO" id="GO:0046872">
    <property type="term" value="F:metal ion binding"/>
    <property type="evidence" value="ECO:0007669"/>
    <property type="project" value="UniProtKB-KW"/>
</dbReference>
<feature type="domain" description="4Fe-4S ferredoxin-type" evidence="10">
    <location>
        <begin position="38"/>
        <end position="68"/>
    </location>
</feature>
<evidence type="ECO:0000256" key="7">
    <source>
        <dbReference type="ARBA" id="ARBA00023004"/>
    </source>
</evidence>
<reference evidence="11 12" key="1">
    <citation type="submission" date="2018-06" db="EMBL/GenBank/DDBJ databases">
        <authorList>
            <consortium name="Pathogen Informatics"/>
            <person name="Doyle S."/>
        </authorList>
    </citation>
    <scope>NUCLEOTIDE SEQUENCE [LARGE SCALE GENOMIC DNA]</scope>
    <source>
        <strain evidence="11 12">NCTC5798</strain>
    </source>
</reference>
<dbReference type="Gene3D" id="3.30.70.20">
    <property type="match status" value="1"/>
</dbReference>
<sequence length="209" mass="22667">MNRRDFIKAASGGALLLGAAPSVSHAAAENRPPIPGSLGMLYDSTLCVGCQACVTKCQDINFPARNPEGEQTWSNNDKLSPYTNNIIQVWRSGTGVNKDQEENGYAYIKKQCMHCVDPNCVSVCPVSALKKIRKPASSTMTKMSAPAAVTVWSPVRTTYLSTTTTTRLARFTSVSCVTRKALSVWIKAVCLGVWKFVRQGPSFSVLVKS</sequence>
<evidence type="ECO:0000256" key="6">
    <source>
        <dbReference type="ARBA" id="ARBA00022737"/>
    </source>
</evidence>
<keyword evidence="4" id="KW-0479">Metal-binding</keyword>
<keyword evidence="8" id="KW-0411">Iron-sulfur</keyword>
<dbReference type="Proteomes" id="UP000255534">
    <property type="component" value="Unassembled WGS sequence"/>
</dbReference>
<name>A0A379UW26_SALET</name>
<dbReference type="NCBIfam" id="TIGR01409">
    <property type="entry name" value="TAT_signal_seq"/>
    <property type="match status" value="1"/>
</dbReference>
<comment type="subcellular location">
    <subcellularLocation>
        <location evidence="2">Cell envelope</location>
    </subcellularLocation>
</comment>
<accession>A0A379UW26</accession>
<evidence type="ECO:0000313" key="11">
    <source>
        <dbReference type="EMBL" id="SUG72123.1"/>
    </source>
</evidence>
<keyword evidence="6" id="KW-0677">Repeat</keyword>
<keyword evidence="7" id="KW-0408">Iron</keyword>
<comment type="cofactor">
    <cofactor evidence="1">
        <name>[4Fe-4S] cluster</name>
        <dbReference type="ChEBI" id="CHEBI:49883"/>
    </cofactor>
</comment>
<dbReference type="GO" id="GO:0051539">
    <property type="term" value="F:4 iron, 4 sulfur cluster binding"/>
    <property type="evidence" value="ECO:0007669"/>
    <property type="project" value="UniProtKB-KW"/>
</dbReference>
<feature type="signal peptide" evidence="9">
    <location>
        <begin position="1"/>
        <end position="26"/>
    </location>
</feature>
<feature type="chain" id="PRO_5016896253" evidence="9">
    <location>
        <begin position="27"/>
        <end position="209"/>
    </location>
</feature>
<evidence type="ECO:0000256" key="5">
    <source>
        <dbReference type="ARBA" id="ARBA00022729"/>
    </source>
</evidence>